<comment type="caution">
    <text evidence="3">The sequence shown here is derived from an EMBL/GenBank/DDBJ whole genome shotgun (WGS) entry which is preliminary data.</text>
</comment>
<keyword evidence="1" id="KW-0732">Signal</keyword>
<proteinExistence type="predicted"/>
<evidence type="ECO:0000259" key="2">
    <source>
        <dbReference type="Pfam" id="PF18962"/>
    </source>
</evidence>
<dbReference type="Pfam" id="PF18962">
    <property type="entry name" value="Por_Secre_tail"/>
    <property type="match status" value="1"/>
</dbReference>
<dbReference type="EMBL" id="BAABDH010000034">
    <property type="protein sequence ID" value="GAA3934058.1"/>
    <property type="molecule type" value="Genomic_DNA"/>
</dbReference>
<evidence type="ECO:0000313" key="4">
    <source>
        <dbReference type="Proteomes" id="UP001499909"/>
    </source>
</evidence>
<name>A0ABP7N0L3_9BACT</name>
<feature type="chain" id="PRO_5046217687" description="Secretion system C-terminal sorting domain-containing protein" evidence="1">
    <location>
        <begin position="31"/>
        <end position="523"/>
    </location>
</feature>
<keyword evidence="4" id="KW-1185">Reference proteome</keyword>
<sequence length="523" mass="52000">MSNRYAAAARRKASWAGLLLTVLLAGPARATTTALSTALAPDGTLRAGVSGSFDARGYTLQTAPDGRPVFRPAGAARFSGTLGTGDEFWSNAFQNNGPNGPLRALAVDGNGNVYAGGSFTTAGGVAANNIARWNGTSWSALGSGTNAYVYALVLDGAGNLYAGGRFSEAGGLSVFGTAKWNGTSWSALGGGMNGWVFALALDAAGNLYAGGNFNRSDGLDTNGVAKWNGTSWAALGAGVGGPGPFNTVFALTLDGSGNLYAGGIFTTAGGVPASNVAKWNGTNWAALGAGVDGSGLNALAADGAGTVYAAGYFTRAGGVVANNIARWNGTAWSAMGTGIGASNPTNTVRTVAVSGAGTVYAGGDFVTAGGVATRNVARWNGTSWSGLGTGVNAFVAALLPAPTGLYTGGDFTATGDASKSMVRVGFYSSTVLAAAAAQPALALSLYPNPAHAAATVRLPALPGTSQATLQLVDALGRVVRTEQVRLAAGGTSAELSLAGVAPGLYRLWVQAGSRRVSQALAVE</sequence>
<dbReference type="InterPro" id="IPR026444">
    <property type="entry name" value="Secre_tail"/>
</dbReference>
<evidence type="ECO:0000313" key="3">
    <source>
        <dbReference type="EMBL" id="GAA3934058.1"/>
    </source>
</evidence>
<evidence type="ECO:0000256" key="1">
    <source>
        <dbReference type="SAM" id="SignalP"/>
    </source>
</evidence>
<organism evidence="3 4">
    <name type="scientific">Hymenobacter algoricola</name>
    <dbReference type="NCBI Taxonomy" id="486267"/>
    <lineage>
        <taxon>Bacteria</taxon>
        <taxon>Pseudomonadati</taxon>
        <taxon>Bacteroidota</taxon>
        <taxon>Cytophagia</taxon>
        <taxon>Cytophagales</taxon>
        <taxon>Hymenobacteraceae</taxon>
        <taxon>Hymenobacter</taxon>
    </lineage>
</organism>
<accession>A0ABP7N0L3</accession>
<feature type="signal peptide" evidence="1">
    <location>
        <begin position="1"/>
        <end position="30"/>
    </location>
</feature>
<dbReference type="Proteomes" id="UP001499909">
    <property type="component" value="Unassembled WGS sequence"/>
</dbReference>
<reference evidence="4" key="1">
    <citation type="journal article" date="2019" name="Int. J. Syst. Evol. Microbiol.">
        <title>The Global Catalogue of Microorganisms (GCM) 10K type strain sequencing project: providing services to taxonomists for standard genome sequencing and annotation.</title>
        <authorList>
            <consortium name="The Broad Institute Genomics Platform"/>
            <consortium name="The Broad Institute Genome Sequencing Center for Infectious Disease"/>
            <person name="Wu L."/>
            <person name="Ma J."/>
        </authorList>
    </citation>
    <scope>NUCLEOTIDE SEQUENCE [LARGE SCALE GENOMIC DNA]</scope>
    <source>
        <strain evidence="4">JCM 17214</strain>
    </source>
</reference>
<protein>
    <recommendedName>
        <fullName evidence="2">Secretion system C-terminal sorting domain-containing protein</fullName>
    </recommendedName>
</protein>
<feature type="domain" description="Secretion system C-terminal sorting" evidence="2">
    <location>
        <begin position="445"/>
        <end position="518"/>
    </location>
</feature>
<gene>
    <name evidence="3" type="ORF">GCM10022406_18270</name>
</gene>
<dbReference type="RefSeq" id="WP_345112780.1">
    <property type="nucleotide sequence ID" value="NZ_BAABDH010000034.1"/>
</dbReference>
<dbReference type="PANTHER" id="PTHR31778">
    <property type="entry name" value="BUD SITE SELECTION PROTEIN RAX2"/>
    <property type="match status" value="1"/>
</dbReference>
<dbReference type="PANTHER" id="PTHR31778:SF2">
    <property type="entry name" value="BUD SITE SELECTION PROTEIN RAX2"/>
    <property type="match status" value="1"/>
</dbReference>
<dbReference type="SUPFAM" id="SSF101898">
    <property type="entry name" value="NHL repeat"/>
    <property type="match status" value="1"/>
</dbReference>